<dbReference type="KEGG" id="rox:BV494_09520"/>
<accession>A0A2L1UQE1</accession>
<dbReference type="AlphaFoldDB" id="A0A2L1UQE1"/>
<dbReference type="RefSeq" id="WP_104922666.1">
    <property type="nucleotide sequence ID" value="NZ_CP019062.1"/>
</dbReference>
<evidence type="ECO:0008006" key="4">
    <source>
        <dbReference type="Google" id="ProtNLM"/>
    </source>
</evidence>
<reference evidence="3" key="1">
    <citation type="submission" date="2017-01" db="EMBL/GenBank/DDBJ databases">
        <title>Genome sequence of Rouxiella sp. ERMR1:05.</title>
        <authorList>
            <person name="Kumar R."/>
            <person name="Singh D."/>
            <person name="Kumar S."/>
        </authorList>
    </citation>
    <scope>NUCLEOTIDE SEQUENCE [LARGE SCALE GENOMIC DNA]</scope>
    <source>
        <strain evidence="3">ERMR1:05</strain>
    </source>
</reference>
<name>A0A2L1UQE1_9GAMM</name>
<gene>
    <name evidence="2" type="ORF">BV494_09520</name>
</gene>
<organism evidence="2 3">
    <name type="scientific">Rahnella sikkimica</name>
    <dbReference type="NCBI Taxonomy" id="1805933"/>
    <lineage>
        <taxon>Bacteria</taxon>
        <taxon>Pseudomonadati</taxon>
        <taxon>Pseudomonadota</taxon>
        <taxon>Gammaproteobacteria</taxon>
        <taxon>Enterobacterales</taxon>
        <taxon>Yersiniaceae</taxon>
        <taxon>Rahnella</taxon>
    </lineage>
</organism>
<keyword evidence="1" id="KW-0732">Signal</keyword>
<dbReference type="OrthoDB" id="6507209at2"/>
<evidence type="ECO:0000313" key="3">
    <source>
        <dbReference type="Proteomes" id="UP000239197"/>
    </source>
</evidence>
<dbReference type="Proteomes" id="UP000239197">
    <property type="component" value="Chromosome"/>
</dbReference>
<proteinExistence type="predicted"/>
<evidence type="ECO:0000313" key="2">
    <source>
        <dbReference type="EMBL" id="AVF35156.1"/>
    </source>
</evidence>
<evidence type="ECO:0000256" key="1">
    <source>
        <dbReference type="SAM" id="SignalP"/>
    </source>
</evidence>
<feature type="signal peptide" evidence="1">
    <location>
        <begin position="1"/>
        <end position="22"/>
    </location>
</feature>
<protein>
    <recommendedName>
        <fullName evidence="4">Glycine zipper 2TM domain</fullName>
    </recommendedName>
</protein>
<sequence>MKKTIFGVVICSMFLMSSFAQAAGCIKGAVVGGVAGHLKHHAVIGAVAGCAIGHHLAAQEKKQQAATAK</sequence>
<feature type="chain" id="PRO_5014862855" description="Glycine zipper 2TM domain" evidence="1">
    <location>
        <begin position="23"/>
        <end position="69"/>
    </location>
</feature>
<dbReference type="EMBL" id="CP019062">
    <property type="protein sequence ID" value="AVF35156.1"/>
    <property type="molecule type" value="Genomic_DNA"/>
</dbReference>
<keyword evidence="3" id="KW-1185">Reference proteome</keyword>